<dbReference type="PANTHER" id="PTHR11240:SF57">
    <property type="entry name" value="OS09G0538000 PROTEIN"/>
    <property type="match status" value="1"/>
</dbReference>
<evidence type="ECO:0000256" key="2">
    <source>
        <dbReference type="ARBA" id="ARBA00023157"/>
    </source>
</evidence>
<evidence type="ECO:0000256" key="1">
    <source>
        <dbReference type="ARBA" id="ARBA00007469"/>
    </source>
</evidence>
<protein>
    <submittedName>
        <fullName evidence="5">Ribonuclease 3</fullName>
    </submittedName>
</protein>
<dbReference type="Proteomes" id="UP000233837">
    <property type="component" value="Unassembled WGS sequence"/>
</dbReference>
<dbReference type="InterPro" id="IPR001568">
    <property type="entry name" value="RNase_T2-like"/>
</dbReference>
<dbReference type="EMBL" id="KZ502716">
    <property type="protein sequence ID" value="PKU73924.1"/>
    <property type="molecule type" value="Genomic_DNA"/>
</dbReference>
<dbReference type="SUPFAM" id="SSF55895">
    <property type="entry name" value="Ribonuclease Rh-like"/>
    <property type="match status" value="1"/>
</dbReference>
<evidence type="ECO:0000256" key="3">
    <source>
        <dbReference type="RuleBase" id="RU004328"/>
    </source>
</evidence>
<dbReference type="GO" id="GO:0005576">
    <property type="term" value="C:extracellular region"/>
    <property type="evidence" value="ECO:0007669"/>
    <property type="project" value="TreeGrafter"/>
</dbReference>
<reference evidence="5 6" key="1">
    <citation type="journal article" date="2016" name="Sci. Rep.">
        <title>The Dendrobium catenatum Lindl. genome sequence provides insights into polysaccharide synthase, floral development and adaptive evolution.</title>
        <authorList>
            <person name="Zhang G.Q."/>
            <person name="Xu Q."/>
            <person name="Bian C."/>
            <person name="Tsai W.C."/>
            <person name="Yeh C.M."/>
            <person name="Liu K.W."/>
            <person name="Yoshida K."/>
            <person name="Zhang L.S."/>
            <person name="Chang S.B."/>
            <person name="Chen F."/>
            <person name="Shi Y."/>
            <person name="Su Y.Y."/>
            <person name="Zhang Y.Q."/>
            <person name="Chen L.J."/>
            <person name="Yin Y."/>
            <person name="Lin M."/>
            <person name="Huang H."/>
            <person name="Deng H."/>
            <person name="Wang Z.W."/>
            <person name="Zhu S.L."/>
            <person name="Zhao X."/>
            <person name="Deng C."/>
            <person name="Niu S.C."/>
            <person name="Huang J."/>
            <person name="Wang M."/>
            <person name="Liu G.H."/>
            <person name="Yang H.J."/>
            <person name="Xiao X.J."/>
            <person name="Hsiao Y.Y."/>
            <person name="Wu W.L."/>
            <person name="Chen Y.Y."/>
            <person name="Mitsuda N."/>
            <person name="Ohme-Takagi M."/>
            <person name="Luo Y.B."/>
            <person name="Van de Peer Y."/>
            <person name="Liu Z.J."/>
        </authorList>
    </citation>
    <scope>NUCLEOTIDE SEQUENCE [LARGE SCALE GENOMIC DNA]</scope>
    <source>
        <tissue evidence="5">The whole plant</tissue>
    </source>
</reference>
<dbReference type="GO" id="GO:0003723">
    <property type="term" value="F:RNA binding"/>
    <property type="evidence" value="ECO:0007669"/>
    <property type="project" value="InterPro"/>
</dbReference>
<evidence type="ECO:0000256" key="4">
    <source>
        <dbReference type="SAM" id="SignalP"/>
    </source>
</evidence>
<sequence length="249" mass="28104">MGFCVSSAFLLSLMLIISPCFAVQSFDYFSLVLMWPGAYCEQTNAGCCLPTTGEPAGDFFIKDLIPYNSNGDSITKCQNINFDYNQISGLSHDLETYWANIKCPSNNGRSNWQYKWKRYGVCSGLSQPDYFKTGLDRLQKADIAFHLVKKGIHPDYNLYKLADIKSAIAEGIGAEPVIRCSRGPFNKFQLFEVHICIDSDGSTIIECPAKPKFTCSDEILFHPFRSWMLNDTTKAFETNSNIRMPIDKE</sequence>
<keyword evidence="2" id="KW-1015">Disulfide bond</keyword>
<accession>A0A2I0WE35</accession>
<dbReference type="InterPro" id="IPR033697">
    <property type="entry name" value="Ribonuclease_T2_eukaryotic"/>
</dbReference>
<dbReference type="GO" id="GO:0006401">
    <property type="term" value="P:RNA catabolic process"/>
    <property type="evidence" value="ECO:0007669"/>
    <property type="project" value="TreeGrafter"/>
</dbReference>
<keyword evidence="6" id="KW-1185">Reference proteome</keyword>
<evidence type="ECO:0000313" key="6">
    <source>
        <dbReference type="Proteomes" id="UP000233837"/>
    </source>
</evidence>
<reference evidence="5 6" key="2">
    <citation type="journal article" date="2017" name="Nature">
        <title>The Apostasia genome and the evolution of orchids.</title>
        <authorList>
            <person name="Zhang G.Q."/>
            <person name="Liu K.W."/>
            <person name="Li Z."/>
            <person name="Lohaus R."/>
            <person name="Hsiao Y.Y."/>
            <person name="Niu S.C."/>
            <person name="Wang J.Y."/>
            <person name="Lin Y.C."/>
            <person name="Xu Q."/>
            <person name="Chen L.J."/>
            <person name="Yoshida K."/>
            <person name="Fujiwara S."/>
            <person name="Wang Z.W."/>
            <person name="Zhang Y.Q."/>
            <person name="Mitsuda N."/>
            <person name="Wang M."/>
            <person name="Liu G.H."/>
            <person name="Pecoraro L."/>
            <person name="Huang H.X."/>
            <person name="Xiao X.J."/>
            <person name="Lin M."/>
            <person name="Wu X.Y."/>
            <person name="Wu W.L."/>
            <person name="Chen Y.Y."/>
            <person name="Chang S.B."/>
            <person name="Sakamoto S."/>
            <person name="Ohme-Takagi M."/>
            <person name="Yagi M."/>
            <person name="Zeng S.J."/>
            <person name="Shen C.Y."/>
            <person name="Yeh C.M."/>
            <person name="Luo Y.B."/>
            <person name="Tsai W.C."/>
            <person name="Van de Peer Y."/>
            <person name="Liu Z.J."/>
        </authorList>
    </citation>
    <scope>NUCLEOTIDE SEQUENCE [LARGE SCALE GENOMIC DNA]</scope>
    <source>
        <tissue evidence="5">The whole plant</tissue>
    </source>
</reference>
<dbReference type="CDD" id="cd01061">
    <property type="entry name" value="RNase_T2_euk"/>
    <property type="match status" value="1"/>
</dbReference>
<proteinExistence type="inferred from homology"/>
<dbReference type="GO" id="GO:0033897">
    <property type="term" value="F:ribonuclease T2 activity"/>
    <property type="evidence" value="ECO:0007669"/>
    <property type="project" value="InterPro"/>
</dbReference>
<dbReference type="Pfam" id="PF00445">
    <property type="entry name" value="Ribonuclease_T2"/>
    <property type="match status" value="1"/>
</dbReference>
<feature type="chain" id="PRO_5014198956" evidence="4">
    <location>
        <begin position="23"/>
        <end position="249"/>
    </location>
</feature>
<dbReference type="Gene3D" id="3.90.730.10">
    <property type="entry name" value="Ribonuclease T2-like"/>
    <property type="match status" value="1"/>
</dbReference>
<dbReference type="InterPro" id="IPR036430">
    <property type="entry name" value="RNase_T2-like_sf"/>
</dbReference>
<keyword evidence="4" id="KW-0732">Signal</keyword>
<comment type="similarity">
    <text evidence="1 3">Belongs to the RNase T2 family.</text>
</comment>
<name>A0A2I0WE35_9ASPA</name>
<dbReference type="PANTHER" id="PTHR11240">
    <property type="entry name" value="RIBONUCLEASE T2"/>
    <property type="match status" value="1"/>
</dbReference>
<gene>
    <name evidence="5" type="primary">RNS3</name>
    <name evidence="5" type="ORF">MA16_Dca024551</name>
</gene>
<dbReference type="AlphaFoldDB" id="A0A2I0WE35"/>
<feature type="signal peptide" evidence="4">
    <location>
        <begin position="1"/>
        <end position="22"/>
    </location>
</feature>
<dbReference type="OrthoDB" id="435754at2759"/>
<evidence type="ECO:0000313" key="5">
    <source>
        <dbReference type="EMBL" id="PKU73924.1"/>
    </source>
</evidence>
<organism evidence="5 6">
    <name type="scientific">Dendrobium catenatum</name>
    <dbReference type="NCBI Taxonomy" id="906689"/>
    <lineage>
        <taxon>Eukaryota</taxon>
        <taxon>Viridiplantae</taxon>
        <taxon>Streptophyta</taxon>
        <taxon>Embryophyta</taxon>
        <taxon>Tracheophyta</taxon>
        <taxon>Spermatophyta</taxon>
        <taxon>Magnoliopsida</taxon>
        <taxon>Liliopsida</taxon>
        <taxon>Asparagales</taxon>
        <taxon>Orchidaceae</taxon>
        <taxon>Epidendroideae</taxon>
        <taxon>Malaxideae</taxon>
        <taxon>Dendrobiinae</taxon>
        <taxon>Dendrobium</taxon>
    </lineage>
</organism>